<dbReference type="GO" id="GO:0008270">
    <property type="term" value="F:zinc ion binding"/>
    <property type="evidence" value="ECO:0007669"/>
    <property type="project" value="InterPro"/>
</dbReference>
<keyword evidence="3" id="KW-1185">Reference proteome</keyword>
<dbReference type="EMBL" id="QJKJ01010327">
    <property type="protein sequence ID" value="RDX74006.1"/>
    <property type="molecule type" value="Genomic_DNA"/>
</dbReference>
<feature type="region of interest" description="Disordered" evidence="1">
    <location>
        <begin position="1"/>
        <end position="73"/>
    </location>
</feature>
<accession>A0A371F6T1</accession>
<feature type="region of interest" description="Disordered" evidence="1">
    <location>
        <begin position="180"/>
        <end position="205"/>
    </location>
</feature>
<dbReference type="PANTHER" id="PTHR35046">
    <property type="entry name" value="ZINC KNUCKLE (CCHC-TYPE) FAMILY PROTEIN"/>
    <property type="match status" value="1"/>
</dbReference>
<name>A0A371F6T1_MUCPR</name>
<reference evidence="2" key="1">
    <citation type="submission" date="2018-05" db="EMBL/GenBank/DDBJ databases">
        <title>Draft genome of Mucuna pruriens seed.</title>
        <authorList>
            <person name="Nnadi N.E."/>
            <person name="Vos R."/>
            <person name="Hasami M.H."/>
            <person name="Devisetty U.K."/>
            <person name="Aguiy J.C."/>
        </authorList>
    </citation>
    <scope>NUCLEOTIDE SEQUENCE [LARGE SCALE GENOMIC DNA]</scope>
    <source>
        <strain evidence="2">JCA_2017</strain>
    </source>
</reference>
<comment type="caution">
    <text evidence="2">The sequence shown here is derived from an EMBL/GenBank/DDBJ whole genome shotgun (WGS) entry which is preliminary data.</text>
</comment>
<evidence type="ECO:0008006" key="4">
    <source>
        <dbReference type="Google" id="ProtNLM"/>
    </source>
</evidence>
<feature type="compositionally biased region" description="Basic and acidic residues" evidence="1">
    <location>
        <begin position="1"/>
        <end position="10"/>
    </location>
</feature>
<evidence type="ECO:0000313" key="2">
    <source>
        <dbReference type="EMBL" id="RDX74006.1"/>
    </source>
</evidence>
<proteinExistence type="predicted"/>
<feature type="non-terminal residue" evidence="2">
    <location>
        <position position="1"/>
    </location>
</feature>
<feature type="compositionally biased region" description="Polar residues" evidence="1">
    <location>
        <begin position="180"/>
        <end position="191"/>
    </location>
</feature>
<dbReference type="OrthoDB" id="1719899at2759"/>
<organism evidence="2 3">
    <name type="scientific">Mucuna pruriens</name>
    <name type="common">Velvet bean</name>
    <name type="synonym">Dolichos pruriens</name>
    <dbReference type="NCBI Taxonomy" id="157652"/>
    <lineage>
        <taxon>Eukaryota</taxon>
        <taxon>Viridiplantae</taxon>
        <taxon>Streptophyta</taxon>
        <taxon>Embryophyta</taxon>
        <taxon>Tracheophyta</taxon>
        <taxon>Spermatophyta</taxon>
        <taxon>Magnoliopsida</taxon>
        <taxon>eudicotyledons</taxon>
        <taxon>Gunneridae</taxon>
        <taxon>Pentapetalae</taxon>
        <taxon>rosids</taxon>
        <taxon>fabids</taxon>
        <taxon>Fabales</taxon>
        <taxon>Fabaceae</taxon>
        <taxon>Papilionoideae</taxon>
        <taxon>50 kb inversion clade</taxon>
        <taxon>NPAAA clade</taxon>
        <taxon>indigoferoid/millettioid clade</taxon>
        <taxon>Phaseoleae</taxon>
        <taxon>Mucuna</taxon>
    </lineage>
</organism>
<feature type="compositionally biased region" description="Basic and acidic residues" evidence="1">
    <location>
        <begin position="99"/>
        <end position="114"/>
    </location>
</feature>
<dbReference type="AlphaFoldDB" id="A0A371F6T1"/>
<feature type="compositionally biased region" description="Basic and acidic residues" evidence="1">
    <location>
        <begin position="49"/>
        <end position="63"/>
    </location>
</feature>
<feature type="region of interest" description="Disordered" evidence="1">
    <location>
        <begin position="99"/>
        <end position="125"/>
    </location>
</feature>
<evidence type="ECO:0000256" key="1">
    <source>
        <dbReference type="SAM" id="MobiDB-lite"/>
    </source>
</evidence>
<dbReference type="Gene3D" id="4.10.60.10">
    <property type="entry name" value="Zinc finger, CCHC-type"/>
    <property type="match status" value="1"/>
</dbReference>
<dbReference type="Proteomes" id="UP000257109">
    <property type="component" value="Unassembled WGS sequence"/>
</dbReference>
<protein>
    <recommendedName>
        <fullName evidence="4">CCHC-type domain-containing protein</fullName>
    </recommendedName>
</protein>
<evidence type="ECO:0000313" key="3">
    <source>
        <dbReference type="Proteomes" id="UP000257109"/>
    </source>
</evidence>
<sequence>MEMDLVRDQIVESTKATMARRQASGKPYSSSSWEGKEREKKRSKRDKVPKKENKSSLGQKEDIAPPLPSSSKSSNIKCFKCFGKEHIASKCPNRRTMVLRENRKVKSESSHEETSSNSECESSSERSHYERDFLMVRRFMSSQVVEEVENQRENIFHSKCLVIGVSSIQTKLTRPCVASRKSNSCESNQQGFPKAMNPKARKVNS</sequence>
<gene>
    <name evidence="2" type="ORF">CR513_46298</name>
</gene>
<dbReference type="PANTHER" id="PTHR35046:SF9">
    <property type="entry name" value="RNA-DIRECTED DNA POLYMERASE"/>
    <property type="match status" value="1"/>
</dbReference>
<dbReference type="GO" id="GO:0003676">
    <property type="term" value="F:nucleic acid binding"/>
    <property type="evidence" value="ECO:0007669"/>
    <property type="project" value="InterPro"/>
</dbReference>
<dbReference type="SUPFAM" id="SSF57756">
    <property type="entry name" value="Retrovirus zinc finger-like domains"/>
    <property type="match status" value="1"/>
</dbReference>
<dbReference type="InterPro" id="IPR036875">
    <property type="entry name" value="Znf_CCHC_sf"/>
</dbReference>